<keyword evidence="6" id="KW-1185">Reference proteome</keyword>
<organism evidence="5 6">
    <name type="scientific">Mytilus galloprovincialis</name>
    <name type="common">Mediterranean mussel</name>
    <dbReference type="NCBI Taxonomy" id="29158"/>
    <lineage>
        <taxon>Eukaryota</taxon>
        <taxon>Metazoa</taxon>
        <taxon>Spiralia</taxon>
        <taxon>Lophotrochozoa</taxon>
        <taxon>Mollusca</taxon>
        <taxon>Bivalvia</taxon>
        <taxon>Autobranchia</taxon>
        <taxon>Pteriomorphia</taxon>
        <taxon>Mytilida</taxon>
        <taxon>Mytiloidea</taxon>
        <taxon>Mytilidae</taxon>
        <taxon>Mytilinae</taxon>
        <taxon>Mytilus</taxon>
    </lineage>
</organism>
<reference evidence="5" key="1">
    <citation type="submission" date="2018-11" db="EMBL/GenBank/DDBJ databases">
        <authorList>
            <person name="Alioto T."/>
            <person name="Alioto T."/>
        </authorList>
    </citation>
    <scope>NUCLEOTIDE SEQUENCE</scope>
</reference>
<accession>A0A8B6FHH2</accession>
<sequence>MAEYRMNTIAHKTIETIESDKALQYASDPLKHEKTENSPRYWGIHNPDWSICNKGKYQSPINIDPKILVHDPHMKHLNISQYQIDGLFRNNGHDLSLLINNTNTKPFYITGGPLSYKYTLYEIKIHFGDHDSIGSEHSIGGKKFPLEIQLYGYNAEINKNISQALHAPHGIAAVSILAQVTDHDNDYLDILIQAAIKVRSKGMTTPVLNFFPKEFLPVTPSFVTYEGSLTRPGCMETVTWVILNKPIHVSHNQLESLRSLTNHDNSGQSLMENNFRITMPSHGRLIRTNIKSKVKVGGRLLQHEIDVIRR</sequence>
<dbReference type="InterPro" id="IPR001148">
    <property type="entry name" value="CA_dom"/>
</dbReference>
<evidence type="ECO:0000313" key="6">
    <source>
        <dbReference type="Proteomes" id="UP000596742"/>
    </source>
</evidence>
<evidence type="ECO:0000256" key="2">
    <source>
        <dbReference type="ARBA" id="ARBA00010718"/>
    </source>
</evidence>
<dbReference type="InterPro" id="IPR036398">
    <property type="entry name" value="CA_dom_sf"/>
</dbReference>
<evidence type="ECO:0000313" key="5">
    <source>
        <dbReference type="EMBL" id="VDI49293.1"/>
    </source>
</evidence>
<comment type="caution">
    <text evidence="5">The sequence shown here is derived from an EMBL/GenBank/DDBJ whole genome shotgun (WGS) entry which is preliminary data.</text>
</comment>
<dbReference type="GO" id="GO:0004089">
    <property type="term" value="F:carbonate dehydratase activity"/>
    <property type="evidence" value="ECO:0007669"/>
    <property type="project" value="InterPro"/>
</dbReference>
<evidence type="ECO:0000256" key="1">
    <source>
        <dbReference type="ARBA" id="ARBA00004613"/>
    </source>
</evidence>
<dbReference type="SUPFAM" id="SSF51069">
    <property type="entry name" value="Carbonic anhydrase"/>
    <property type="match status" value="1"/>
</dbReference>
<dbReference type="AlphaFoldDB" id="A0A8B6FHH2"/>
<dbReference type="EMBL" id="UYJE01006822">
    <property type="protein sequence ID" value="VDI49293.1"/>
    <property type="molecule type" value="Genomic_DNA"/>
</dbReference>
<dbReference type="GO" id="GO:0006730">
    <property type="term" value="P:one-carbon metabolic process"/>
    <property type="evidence" value="ECO:0007669"/>
    <property type="project" value="TreeGrafter"/>
</dbReference>
<evidence type="ECO:0000256" key="3">
    <source>
        <dbReference type="ARBA" id="ARBA00022525"/>
    </source>
</evidence>
<dbReference type="PROSITE" id="PS51144">
    <property type="entry name" value="ALPHA_CA_2"/>
    <property type="match status" value="1"/>
</dbReference>
<proteinExistence type="inferred from homology"/>
<dbReference type="PANTHER" id="PTHR18952">
    <property type="entry name" value="CARBONIC ANHYDRASE"/>
    <property type="match status" value="1"/>
</dbReference>
<name>A0A8B6FHH2_MYTGA</name>
<dbReference type="PANTHER" id="PTHR18952:SF208">
    <property type="entry name" value="CARBONIC ANHYDRASE XA-RELATED"/>
    <property type="match status" value="1"/>
</dbReference>
<protein>
    <recommendedName>
        <fullName evidence="4">Alpha-carbonic anhydrase domain-containing protein</fullName>
    </recommendedName>
</protein>
<dbReference type="SMART" id="SM01057">
    <property type="entry name" value="Carb_anhydrase"/>
    <property type="match status" value="1"/>
</dbReference>
<feature type="domain" description="Alpha-carbonic anhydrase" evidence="4">
    <location>
        <begin position="21"/>
        <end position="290"/>
    </location>
</feature>
<dbReference type="GO" id="GO:0008270">
    <property type="term" value="F:zinc ion binding"/>
    <property type="evidence" value="ECO:0007669"/>
    <property type="project" value="InterPro"/>
</dbReference>
<dbReference type="Gene3D" id="3.10.200.10">
    <property type="entry name" value="Alpha carbonic anhydrase"/>
    <property type="match status" value="1"/>
</dbReference>
<dbReference type="Proteomes" id="UP000596742">
    <property type="component" value="Unassembled WGS sequence"/>
</dbReference>
<dbReference type="InterPro" id="IPR023561">
    <property type="entry name" value="Carbonic_anhydrase_a-class"/>
</dbReference>
<keyword evidence="3" id="KW-0964">Secreted</keyword>
<evidence type="ECO:0000259" key="4">
    <source>
        <dbReference type="PROSITE" id="PS51144"/>
    </source>
</evidence>
<comment type="similarity">
    <text evidence="2">Belongs to the alpha-carbonic anhydrase family.</text>
</comment>
<dbReference type="GO" id="GO:0005576">
    <property type="term" value="C:extracellular region"/>
    <property type="evidence" value="ECO:0007669"/>
    <property type="project" value="UniProtKB-SubCell"/>
</dbReference>
<dbReference type="OrthoDB" id="5978072at2759"/>
<gene>
    <name evidence="5" type="ORF">MGAL_10B080329</name>
</gene>
<comment type="subcellular location">
    <subcellularLocation>
        <location evidence="1">Secreted</location>
    </subcellularLocation>
</comment>
<dbReference type="Pfam" id="PF00194">
    <property type="entry name" value="Carb_anhydrase"/>
    <property type="match status" value="1"/>
</dbReference>